<dbReference type="Gene3D" id="3.50.50.60">
    <property type="entry name" value="FAD/NAD(P)-binding domain"/>
    <property type="match status" value="1"/>
</dbReference>
<accession>A0A8F2VYM0</accession>
<sequence>MASKSPLKIGVVGAGIAGLSAAIALKRAGHEIEVFERADFGREAGITLAVAPNAGKVYDHWGFDLKTVGGVEALQIRHLDGATAQTTWHDSLADLPERYGASLRFLRHGDLQTGLLKHLEATEGHPVKLNLATNVVDLDCEKGIIRTSDGSKVEKDTIVLANGLGCRFLKHITGNDHPLLDTELSFFRYVTSAQEFYDDPNIRPLFENQDDEICFFHNFVVGTSIVTYRCEGGQARAINVFARRPPNNGAKADRSARASRSDLLDMARDFHPSIKAILQKAPEEGIFSYPLLVRDPLPRYVNGKVVVIGDAAHVMRPVQGQGASIAIESTGCLEVLFQDIEKKDVQSRLKLFEKLRLSRCGPVHVFSNMPMGPDGYSWMLEKIKPFWDGSKPLPPLGSRPVSKPFRDFIYSYNVHEETRKALAEAQRREH</sequence>
<keyword evidence="2" id="KW-0285">Flavoprotein</keyword>
<evidence type="ECO:0000256" key="1">
    <source>
        <dbReference type="ARBA" id="ARBA00007992"/>
    </source>
</evidence>
<evidence type="ECO:0000256" key="4">
    <source>
        <dbReference type="ARBA" id="ARBA00023002"/>
    </source>
</evidence>
<dbReference type="Pfam" id="PF01494">
    <property type="entry name" value="FAD_binding_3"/>
    <property type="match status" value="1"/>
</dbReference>
<feature type="domain" description="FAD/NAD(P)-binding" evidence="7">
    <location>
        <begin position="9"/>
        <end position="198"/>
    </location>
</feature>
<dbReference type="PRINTS" id="PR00420">
    <property type="entry name" value="RNGMNOXGNASE"/>
</dbReference>
<dbReference type="InterPro" id="IPR036188">
    <property type="entry name" value="FAD/NAD-bd_sf"/>
</dbReference>
<organism evidence="8">
    <name type="scientific">Cladonia macilenta</name>
    <dbReference type="NCBI Taxonomy" id="196765"/>
    <lineage>
        <taxon>Eukaryota</taxon>
        <taxon>Fungi</taxon>
        <taxon>Dikarya</taxon>
        <taxon>Ascomycota</taxon>
        <taxon>Pezizomycotina</taxon>
        <taxon>Lecanoromycetes</taxon>
        <taxon>OSLEUM clade</taxon>
        <taxon>Lecanoromycetidae</taxon>
        <taxon>Lecanorales</taxon>
        <taxon>Lecanorineae</taxon>
        <taxon>Cladoniaceae</taxon>
        <taxon>Cladonia</taxon>
    </lineage>
</organism>
<dbReference type="AlphaFoldDB" id="A0A8F2VYM0"/>
<reference evidence="8" key="1">
    <citation type="journal article" date="2021" name="J Fungi (Basel)">
        <title>Transcriptome Analysis Identifies a Gene Cluster for the Biosynthesis of Biruloquinone, a Rare Phenanthraquinone, in a Lichen-Forming Fungus Cladonia macilenta.</title>
        <authorList>
            <person name="Kim W."/>
            <person name="Jeong M.H."/>
            <person name="Yun S.H."/>
            <person name="Hur J.S."/>
        </authorList>
    </citation>
    <scope>NUCLEOTIDE SEQUENCE</scope>
</reference>
<dbReference type="EMBL" id="MW980734">
    <property type="protein sequence ID" value="QWW20880.1"/>
    <property type="molecule type" value="Genomic_DNA"/>
</dbReference>
<protein>
    <submittedName>
        <fullName evidence="8">FAD-dependent monooxygenase</fullName>
    </submittedName>
</protein>
<evidence type="ECO:0000256" key="3">
    <source>
        <dbReference type="ARBA" id="ARBA00022827"/>
    </source>
</evidence>
<evidence type="ECO:0000256" key="5">
    <source>
        <dbReference type="ARBA" id="ARBA00023033"/>
    </source>
</evidence>
<evidence type="ECO:0000259" key="7">
    <source>
        <dbReference type="Pfam" id="PF07992"/>
    </source>
</evidence>
<keyword evidence="5 8" id="KW-0503">Monooxygenase</keyword>
<dbReference type="InterPro" id="IPR023753">
    <property type="entry name" value="FAD/NAD-binding_dom"/>
</dbReference>
<proteinExistence type="inferred from homology"/>
<comment type="similarity">
    <text evidence="1">Belongs to the paxM FAD-dependent monooxygenase family.</text>
</comment>
<feature type="domain" description="FAD-binding" evidence="6">
    <location>
        <begin position="299"/>
        <end position="329"/>
    </location>
</feature>
<evidence type="ECO:0000313" key="8">
    <source>
        <dbReference type="EMBL" id="QWW20880.1"/>
    </source>
</evidence>
<dbReference type="Pfam" id="PF07992">
    <property type="entry name" value="Pyr_redox_2"/>
    <property type="match status" value="1"/>
</dbReference>
<evidence type="ECO:0000259" key="6">
    <source>
        <dbReference type="Pfam" id="PF01494"/>
    </source>
</evidence>
<dbReference type="SUPFAM" id="SSF51905">
    <property type="entry name" value="FAD/NAD(P)-binding domain"/>
    <property type="match status" value="1"/>
</dbReference>
<keyword evidence="4" id="KW-0560">Oxidoreductase</keyword>
<dbReference type="GO" id="GO:0004497">
    <property type="term" value="F:monooxygenase activity"/>
    <property type="evidence" value="ECO:0007669"/>
    <property type="project" value="UniProtKB-KW"/>
</dbReference>
<dbReference type="PANTHER" id="PTHR13789">
    <property type="entry name" value="MONOOXYGENASE"/>
    <property type="match status" value="1"/>
</dbReference>
<dbReference type="GO" id="GO:0071949">
    <property type="term" value="F:FAD binding"/>
    <property type="evidence" value="ECO:0007669"/>
    <property type="project" value="InterPro"/>
</dbReference>
<keyword evidence="3" id="KW-0274">FAD</keyword>
<name>A0A8F2VYM0_9LECA</name>
<dbReference type="InterPro" id="IPR050493">
    <property type="entry name" value="FAD-dep_Monooxygenase_BioMet"/>
</dbReference>
<evidence type="ECO:0000256" key="2">
    <source>
        <dbReference type="ARBA" id="ARBA00022630"/>
    </source>
</evidence>
<dbReference type="InterPro" id="IPR002938">
    <property type="entry name" value="FAD-bd"/>
</dbReference>
<dbReference type="PANTHER" id="PTHR13789:SF215">
    <property type="entry name" value="FAD-BINDING DOMAIN-CONTAINING PROTEIN-RELATED"/>
    <property type="match status" value="1"/>
</dbReference>